<proteinExistence type="predicted"/>
<dbReference type="Proteomes" id="UP000827976">
    <property type="component" value="Chromosome 18"/>
</dbReference>
<dbReference type="EC" id="4.2.3.75" evidence="1"/>
<keyword evidence="2" id="KW-1185">Reference proteome</keyword>
<name>A0ACB7U5R4_DIOAL</name>
<gene>
    <name evidence="1" type="ORF">IHE45_18G023800</name>
</gene>
<accession>A0ACB7U5R4</accession>
<protein>
    <submittedName>
        <fullName evidence="1">Germacradienol synthase protein</fullName>
        <ecNumber evidence="1">4.2.3.22</ecNumber>
        <ecNumber evidence="1">4.2.3.75</ecNumber>
    </submittedName>
</protein>
<dbReference type="EMBL" id="CM037028">
    <property type="protein sequence ID" value="KAH7655616.1"/>
    <property type="molecule type" value="Genomic_DNA"/>
</dbReference>
<organism evidence="1 2">
    <name type="scientific">Dioscorea alata</name>
    <name type="common">Purple yam</name>
    <dbReference type="NCBI Taxonomy" id="55571"/>
    <lineage>
        <taxon>Eukaryota</taxon>
        <taxon>Viridiplantae</taxon>
        <taxon>Streptophyta</taxon>
        <taxon>Embryophyta</taxon>
        <taxon>Tracheophyta</taxon>
        <taxon>Spermatophyta</taxon>
        <taxon>Magnoliopsida</taxon>
        <taxon>Liliopsida</taxon>
        <taxon>Dioscoreales</taxon>
        <taxon>Dioscoreaceae</taxon>
        <taxon>Dioscorea</taxon>
    </lineage>
</organism>
<evidence type="ECO:0000313" key="1">
    <source>
        <dbReference type="EMBL" id="KAH7655616.1"/>
    </source>
</evidence>
<dbReference type="EC" id="4.2.3.22" evidence="1"/>
<sequence>MELVNNGPPPNVIHIATMERCFKVAKNEDVVVRPIANFHPSLWGDYFVTNTSLSSAHQEEQMKQRVQVLVKDVKVLLKDSKGSIREEMQLIDALQRLGVAYHFEQEINEALCFINTTCSSGHHSYSDDDLHFVALRFRLLRQHLYYVPPDVFNQFMDDKGKFKEEMSTDLNGLLSLYEAAYLGIPREDLLDEAIDFTRRHLQSLVKHIGPSLARKVKHALDTPLRKRMSRLNARLYISIYEEDIEAKNDVVLELAKCDFHLLQLLHREEVKKISMWWKDVGVPTKLTFARDRIVELYFWILGVYFEPQYSRARMMMIKAMSMHSLMDDIYDSYGTMAELQHFTGAIQRWDLEAANEMEECLRIAFLAIYQTMGELEDEVLKDGKLYRIDYLRREFEKLAITYLEETKWRDECYVPSLAEHLELSIKTAGLHVVTCASFIGMGEIAGKHSFDWVASFPQIIKDAGKMGRLMDDFGSFEIDAKMGRKHVVSTIHCCMNEFGDSLEEAKARLLHLVEDAWKGINKECLHLTIPPALLARVVNIACTMETIYYGNRDGYTESSVLKNSISLLLVQPI</sequence>
<keyword evidence="1" id="KW-0456">Lyase</keyword>
<reference evidence="2" key="1">
    <citation type="journal article" date="2022" name="Nat. Commun.">
        <title>Chromosome evolution and the genetic basis of agronomically important traits in greater yam.</title>
        <authorList>
            <person name="Bredeson J.V."/>
            <person name="Lyons J.B."/>
            <person name="Oniyinde I.O."/>
            <person name="Okereke N.R."/>
            <person name="Kolade O."/>
            <person name="Nnabue I."/>
            <person name="Nwadili C.O."/>
            <person name="Hribova E."/>
            <person name="Parker M."/>
            <person name="Nwogha J."/>
            <person name="Shu S."/>
            <person name="Carlson J."/>
            <person name="Kariba R."/>
            <person name="Muthemba S."/>
            <person name="Knop K."/>
            <person name="Barton G.J."/>
            <person name="Sherwood A.V."/>
            <person name="Lopez-Montes A."/>
            <person name="Asiedu R."/>
            <person name="Jamnadass R."/>
            <person name="Muchugi A."/>
            <person name="Goodstein D."/>
            <person name="Egesi C.N."/>
            <person name="Featherston J."/>
            <person name="Asfaw A."/>
            <person name="Simpson G.G."/>
            <person name="Dolezel J."/>
            <person name="Hendre P.S."/>
            <person name="Van Deynze A."/>
            <person name="Kumar P.L."/>
            <person name="Obidiegwu J.E."/>
            <person name="Bhattacharjee R."/>
            <person name="Rokhsar D.S."/>
        </authorList>
    </citation>
    <scope>NUCLEOTIDE SEQUENCE [LARGE SCALE GENOMIC DNA]</scope>
    <source>
        <strain evidence="2">cv. TDa95/00328</strain>
    </source>
</reference>
<evidence type="ECO:0000313" key="2">
    <source>
        <dbReference type="Proteomes" id="UP000827976"/>
    </source>
</evidence>
<comment type="caution">
    <text evidence="1">The sequence shown here is derived from an EMBL/GenBank/DDBJ whole genome shotgun (WGS) entry which is preliminary data.</text>
</comment>